<dbReference type="InterPro" id="IPR049567">
    <property type="entry name" value="WDR59-like"/>
</dbReference>
<evidence type="ECO:0000256" key="3">
    <source>
        <dbReference type="SAM" id="MobiDB-lite"/>
    </source>
</evidence>
<keyword evidence="1" id="KW-0479">Metal-binding</keyword>
<dbReference type="InterPro" id="IPR015943">
    <property type="entry name" value="WD40/YVTN_repeat-like_dom_sf"/>
</dbReference>
<dbReference type="InterPro" id="IPR036322">
    <property type="entry name" value="WD40_repeat_dom_sf"/>
</dbReference>
<dbReference type="OrthoDB" id="311712at2759"/>
<name>A0A2T3B582_AMORE</name>
<keyword evidence="1" id="KW-0863">Zinc-finger</keyword>
<dbReference type="PROSITE" id="PS50294">
    <property type="entry name" value="WD_REPEATS_REGION"/>
    <property type="match status" value="2"/>
</dbReference>
<dbReference type="GO" id="GO:0035591">
    <property type="term" value="F:signaling adaptor activity"/>
    <property type="evidence" value="ECO:0007669"/>
    <property type="project" value="TreeGrafter"/>
</dbReference>
<dbReference type="PANTHER" id="PTHR46170">
    <property type="entry name" value="GATOR COMPLEX PROTEIN WDR59"/>
    <property type="match status" value="1"/>
</dbReference>
<feature type="repeat" description="WD" evidence="2">
    <location>
        <begin position="118"/>
        <end position="153"/>
    </location>
</feature>
<dbReference type="GO" id="GO:0034198">
    <property type="term" value="P:cellular response to amino acid starvation"/>
    <property type="evidence" value="ECO:0007669"/>
    <property type="project" value="TreeGrafter"/>
</dbReference>
<feature type="region of interest" description="Disordered" evidence="3">
    <location>
        <begin position="1048"/>
        <end position="1091"/>
    </location>
</feature>
<evidence type="ECO:0000256" key="2">
    <source>
        <dbReference type="PROSITE-ProRule" id="PRU00221"/>
    </source>
</evidence>
<dbReference type="Pfam" id="PF00400">
    <property type="entry name" value="WD40"/>
    <property type="match status" value="2"/>
</dbReference>
<dbReference type="Gene3D" id="2.130.10.10">
    <property type="entry name" value="YVTN repeat-like/Quinoprotein amine dehydrogenase"/>
    <property type="match status" value="1"/>
</dbReference>
<dbReference type="Proteomes" id="UP000241818">
    <property type="component" value="Unassembled WGS sequence"/>
</dbReference>
<dbReference type="InterPro" id="IPR001680">
    <property type="entry name" value="WD40_rpt"/>
</dbReference>
<feature type="compositionally biased region" description="Polar residues" evidence="3">
    <location>
        <begin position="1070"/>
        <end position="1082"/>
    </location>
</feature>
<dbReference type="SMART" id="SM00320">
    <property type="entry name" value="WD40"/>
    <property type="match status" value="4"/>
</dbReference>
<dbReference type="GO" id="GO:1904263">
    <property type="term" value="P:positive regulation of TORC1 signaling"/>
    <property type="evidence" value="ECO:0007669"/>
    <property type="project" value="TreeGrafter"/>
</dbReference>
<dbReference type="EMBL" id="KZ679009">
    <property type="protein sequence ID" value="PSS21911.1"/>
    <property type="molecule type" value="Genomic_DNA"/>
</dbReference>
<feature type="compositionally biased region" description="Gly residues" evidence="3">
    <location>
        <begin position="798"/>
        <end position="808"/>
    </location>
</feature>
<dbReference type="GeneID" id="36569768"/>
<feature type="region of interest" description="Disordered" evidence="3">
    <location>
        <begin position="428"/>
        <end position="474"/>
    </location>
</feature>
<dbReference type="InParanoid" id="A0A2T3B582"/>
<feature type="domain" description="RING-type" evidence="4">
    <location>
        <begin position="1331"/>
        <end position="1369"/>
    </location>
</feature>
<feature type="region of interest" description="Disordered" evidence="3">
    <location>
        <begin position="785"/>
        <end position="813"/>
    </location>
</feature>
<protein>
    <recommendedName>
        <fullName evidence="4">RING-type domain-containing protein</fullName>
    </recommendedName>
</protein>
<keyword evidence="6" id="KW-1185">Reference proteome</keyword>
<dbReference type="InterPro" id="IPR001841">
    <property type="entry name" value="Znf_RING"/>
</dbReference>
<evidence type="ECO:0000256" key="1">
    <source>
        <dbReference type="PROSITE-ProRule" id="PRU00175"/>
    </source>
</evidence>
<dbReference type="SUPFAM" id="SSF50978">
    <property type="entry name" value="WD40 repeat-like"/>
    <property type="match status" value="1"/>
</dbReference>
<feature type="repeat" description="WD" evidence="2">
    <location>
        <begin position="205"/>
        <end position="238"/>
    </location>
</feature>
<gene>
    <name evidence="5" type="ORF">M430DRAFT_117887</name>
</gene>
<dbReference type="PROSITE" id="PS50082">
    <property type="entry name" value="WD_REPEATS_2"/>
    <property type="match status" value="2"/>
</dbReference>
<dbReference type="RefSeq" id="XP_024722066.1">
    <property type="nucleotide sequence ID" value="XM_024861687.1"/>
</dbReference>
<accession>A0A2T3B582</accession>
<evidence type="ECO:0000313" key="5">
    <source>
        <dbReference type="EMBL" id="PSS21911.1"/>
    </source>
</evidence>
<reference evidence="5 6" key="1">
    <citation type="journal article" date="2018" name="New Phytol.">
        <title>Comparative genomics and transcriptomics depict ericoid mycorrhizal fungi as versatile saprotrophs and plant mutualists.</title>
        <authorList>
            <person name="Martino E."/>
            <person name="Morin E."/>
            <person name="Grelet G.A."/>
            <person name="Kuo A."/>
            <person name="Kohler A."/>
            <person name="Daghino S."/>
            <person name="Barry K.W."/>
            <person name="Cichocki N."/>
            <person name="Clum A."/>
            <person name="Dockter R.B."/>
            <person name="Hainaut M."/>
            <person name="Kuo R.C."/>
            <person name="LaButti K."/>
            <person name="Lindahl B.D."/>
            <person name="Lindquist E.A."/>
            <person name="Lipzen A."/>
            <person name="Khouja H.R."/>
            <person name="Magnuson J."/>
            <person name="Murat C."/>
            <person name="Ohm R.A."/>
            <person name="Singer S.W."/>
            <person name="Spatafora J.W."/>
            <person name="Wang M."/>
            <person name="Veneault-Fourrey C."/>
            <person name="Henrissat B."/>
            <person name="Grigoriev I.V."/>
            <person name="Martin F.M."/>
            <person name="Perotto S."/>
        </authorList>
    </citation>
    <scope>NUCLEOTIDE SEQUENCE [LARGE SCALE GENOMIC DNA]</scope>
    <source>
        <strain evidence="5 6">ATCC 22711</strain>
    </source>
</reference>
<evidence type="ECO:0000313" key="6">
    <source>
        <dbReference type="Proteomes" id="UP000241818"/>
    </source>
</evidence>
<feature type="compositionally biased region" description="Polar residues" evidence="3">
    <location>
        <begin position="460"/>
        <end position="469"/>
    </location>
</feature>
<organism evidence="5 6">
    <name type="scientific">Amorphotheca resinae ATCC 22711</name>
    <dbReference type="NCBI Taxonomy" id="857342"/>
    <lineage>
        <taxon>Eukaryota</taxon>
        <taxon>Fungi</taxon>
        <taxon>Dikarya</taxon>
        <taxon>Ascomycota</taxon>
        <taxon>Pezizomycotina</taxon>
        <taxon>Leotiomycetes</taxon>
        <taxon>Helotiales</taxon>
        <taxon>Amorphothecaceae</taxon>
        <taxon>Amorphotheca</taxon>
    </lineage>
</organism>
<dbReference type="GO" id="GO:0035859">
    <property type="term" value="C:Seh1-associated complex"/>
    <property type="evidence" value="ECO:0007669"/>
    <property type="project" value="TreeGrafter"/>
</dbReference>
<dbReference type="FunCoup" id="A0A2T3B582">
    <property type="interactions" value="338"/>
</dbReference>
<keyword evidence="1" id="KW-0862">Zinc</keyword>
<feature type="region of interest" description="Disordered" evidence="3">
    <location>
        <begin position="1105"/>
        <end position="1128"/>
    </location>
</feature>
<dbReference type="GO" id="GO:0008270">
    <property type="term" value="F:zinc ion binding"/>
    <property type="evidence" value="ECO:0007669"/>
    <property type="project" value="UniProtKB-KW"/>
</dbReference>
<sequence length="1466" mass="161216">MMEESRKGKTIKSAFDSTTFDADVSIHVERKVGSATISPSGRDVALASTDGLDIIDLDSPLNPPRHLRHGLPWLVADVQWSPFAARDYWVVSTANQKALVWNLNMQEDASQGAIEHTLHGHTRAITDINFSAHHPDILATCAVDGYVHCWDLRRPRQPVLTFCDWFAGATQVKYNRQDSHILASSHDRWLRIWDDRKGAAPLRSIDAHESKIYGVDWNRTRTTGIVTCSLDKSIKFWDYGNELDEPERIIRTDFPVWRARHTPFGWGLLAMPQDTPGQLHLYERRLKGGVVDSKATTVKTFPGHGNYKVKEFLWRTRGGITDDGVDNREFQLVSWGEDNQLRLQRVDAETLEGVGHVKGSQVHRRLNVTRKGAVYKTFRTVESSSTEKKAATITGPRPGSSGLKVSALSAGMKKMTLPHTTRTHMMIRAPAVKGKDKKPKQDDQNQKQIGWMSGIKFSRQENGQPSQKRPPSRRLSLLNPEFAEDGDWDAPESLHDEIIRIHEQLPKITFDDVNMDKRVVVVSMNGPWGEEGNPIYIKVTMSFPDQYPETKAPTFTLHKTSLMPSEIYSKLKREVQHIASGFVSRKQGCLEATLCYLLGEVDLEASTTFLKDFDGIDDDLDGLADESSSDDDAADIPAGASAMMSQELDSSATEDMLSAMNRNANVPLPRLCGARFSMNGKLVCFFPRKEDKVKSLLGTLVAKNNARSKGEPIFETFGRLTNNTSPVPRGKTMSLASESRDDSDSSDDTELSSSSDSDSSHYRVARFPMSDYFRRSNRRRYMRVSPTILSQRSSAAGTGTGTNAGTGTGLSRSRAPMSKNIVSLYDVSDLLPSKIVLANEYAIFGDGPDVCSTNATIAEKHGLRDLADIWRYASMLLHNEVPLEVLAQNHRREPILVIAKNSIKHSRGDSGSDSGIDVSDDFDRTNRLSGRVKWGTNPLARKAVGDLFAHFERLADVQMLAMLSCVFSESSTEDTTSQAEVRLATPQTPLSMKMPAFSLDYFPTEAAAWSMYRRTHINSAVSTPRLAQTPSGLYGSVGSSNGPWGSDPASASYSCGDTPPLKSIRASPEHPNTQSLSTSPENPRTFRRGNSGLASTFAASFSRPFSVTASSSPPNPPTGRKRPSPVENMLSSLAPSAITWGNTTVLGSVKEQVGAERLPYSDDKEAEDSGQLAVCTGISVTMENQSAFDDEGCMSSPLLDPSHSALHAGYRAAYADLLFIWGHPLARLEILKFNGLKDSFSEVDIPDNKSFAASILSNESRTLSHEHSPSPIVLGKKDHSLAPHTHTDQGLDVIGYCLKHDLRLDPVNPGSPAGAVGRCERCKAIQRQLRCTICIEPITAVYSACLSCGCATHEHCLAEYHSFGDTNCPGGCECDCGERASDGIVESWEVMLDAIERLKLQDTNNSGKEKEGLEDWDSGEQADWDMAQTLNGGPGRGYPTLSRRFGQIRSGDWGISGGKKKASSLR</sequence>
<dbReference type="GO" id="GO:0005774">
    <property type="term" value="C:vacuolar membrane"/>
    <property type="evidence" value="ECO:0007669"/>
    <property type="project" value="TreeGrafter"/>
</dbReference>
<proteinExistence type="predicted"/>
<dbReference type="STRING" id="857342.A0A2T3B582"/>
<keyword evidence="2" id="KW-0853">WD repeat</keyword>
<evidence type="ECO:0000259" key="4">
    <source>
        <dbReference type="PROSITE" id="PS50089"/>
    </source>
</evidence>
<dbReference type="PANTHER" id="PTHR46170:SF1">
    <property type="entry name" value="GATOR COMPLEX PROTEIN WDR59"/>
    <property type="match status" value="1"/>
</dbReference>
<feature type="region of interest" description="Disordered" evidence="3">
    <location>
        <begin position="717"/>
        <end position="760"/>
    </location>
</feature>
<dbReference type="PROSITE" id="PS50089">
    <property type="entry name" value="ZF_RING_2"/>
    <property type="match status" value="1"/>
</dbReference>